<protein>
    <recommendedName>
        <fullName evidence="3">Reverse transcriptase domain-containing protein</fullName>
    </recommendedName>
</protein>
<reference evidence="2" key="2">
    <citation type="journal article" date="2024" name="Plant">
        <title>Genomic evolution and insights into agronomic trait innovations of Sesamum species.</title>
        <authorList>
            <person name="Miao H."/>
            <person name="Wang L."/>
            <person name="Qu L."/>
            <person name="Liu H."/>
            <person name="Sun Y."/>
            <person name="Le M."/>
            <person name="Wang Q."/>
            <person name="Wei S."/>
            <person name="Zheng Y."/>
            <person name="Lin W."/>
            <person name="Duan Y."/>
            <person name="Cao H."/>
            <person name="Xiong S."/>
            <person name="Wang X."/>
            <person name="Wei L."/>
            <person name="Li C."/>
            <person name="Ma Q."/>
            <person name="Ju M."/>
            <person name="Zhao R."/>
            <person name="Li G."/>
            <person name="Mu C."/>
            <person name="Tian Q."/>
            <person name="Mei H."/>
            <person name="Zhang T."/>
            <person name="Gao T."/>
            <person name="Zhang H."/>
        </authorList>
    </citation>
    <scope>NUCLEOTIDE SEQUENCE</scope>
    <source>
        <strain evidence="2">G01</strain>
    </source>
</reference>
<sequence>MDIVEKLPRAPGQREYLIVVVDYFSKWTRLEEAKGNWVEQLPRVLWAYRTTLRRNTGESPFNLVYGTELIVPVEIGEETLRVQQYEPTNNNQERQVDLDVVQKHKDNANARVKAYKEMMTKALTQKGLTSRIPGWRFGVKKTILDNEPEETRREMGGTIPSVEVIGSRTYQLQRMDDKEVPCT</sequence>
<reference evidence="2" key="1">
    <citation type="submission" date="2020-06" db="EMBL/GenBank/DDBJ databases">
        <authorList>
            <person name="Li T."/>
            <person name="Hu X."/>
            <person name="Zhang T."/>
            <person name="Song X."/>
            <person name="Zhang H."/>
            <person name="Dai N."/>
            <person name="Sheng W."/>
            <person name="Hou X."/>
            <person name="Wei L."/>
        </authorList>
    </citation>
    <scope>NUCLEOTIDE SEQUENCE</scope>
    <source>
        <strain evidence="2">G01</strain>
        <tissue evidence="2">Leaf</tissue>
    </source>
</reference>
<evidence type="ECO:0000256" key="1">
    <source>
        <dbReference type="SAM" id="Coils"/>
    </source>
</evidence>
<dbReference type="Gene3D" id="3.30.420.10">
    <property type="entry name" value="Ribonuclease H-like superfamily/Ribonuclease H"/>
    <property type="match status" value="1"/>
</dbReference>
<evidence type="ECO:0008006" key="3">
    <source>
        <dbReference type="Google" id="ProtNLM"/>
    </source>
</evidence>
<keyword evidence="1" id="KW-0175">Coiled coil</keyword>
<dbReference type="PANTHER" id="PTHR48475">
    <property type="entry name" value="RIBONUCLEASE H"/>
    <property type="match status" value="1"/>
</dbReference>
<dbReference type="PANTHER" id="PTHR48475:SF2">
    <property type="entry name" value="RIBONUCLEASE H"/>
    <property type="match status" value="1"/>
</dbReference>
<name>A0AAW2KDT1_9LAMI</name>
<dbReference type="InterPro" id="IPR036397">
    <property type="entry name" value="RNaseH_sf"/>
</dbReference>
<comment type="caution">
    <text evidence="2">The sequence shown here is derived from an EMBL/GenBank/DDBJ whole genome shotgun (WGS) entry which is preliminary data.</text>
</comment>
<evidence type="ECO:0000313" key="2">
    <source>
        <dbReference type="EMBL" id="KAL0305120.1"/>
    </source>
</evidence>
<dbReference type="GO" id="GO:0003676">
    <property type="term" value="F:nucleic acid binding"/>
    <property type="evidence" value="ECO:0007669"/>
    <property type="project" value="InterPro"/>
</dbReference>
<dbReference type="AlphaFoldDB" id="A0AAW2KDT1"/>
<organism evidence="2">
    <name type="scientific">Sesamum angustifolium</name>
    <dbReference type="NCBI Taxonomy" id="2727405"/>
    <lineage>
        <taxon>Eukaryota</taxon>
        <taxon>Viridiplantae</taxon>
        <taxon>Streptophyta</taxon>
        <taxon>Embryophyta</taxon>
        <taxon>Tracheophyta</taxon>
        <taxon>Spermatophyta</taxon>
        <taxon>Magnoliopsida</taxon>
        <taxon>eudicotyledons</taxon>
        <taxon>Gunneridae</taxon>
        <taxon>Pentapetalae</taxon>
        <taxon>asterids</taxon>
        <taxon>lamiids</taxon>
        <taxon>Lamiales</taxon>
        <taxon>Pedaliaceae</taxon>
        <taxon>Sesamum</taxon>
    </lineage>
</organism>
<dbReference type="EMBL" id="JACGWK010000147">
    <property type="protein sequence ID" value="KAL0305120.1"/>
    <property type="molecule type" value="Genomic_DNA"/>
</dbReference>
<accession>A0AAW2KDT1</accession>
<gene>
    <name evidence="2" type="ORF">Sangu_3049300</name>
</gene>
<feature type="coiled-coil region" evidence="1">
    <location>
        <begin position="98"/>
        <end position="125"/>
    </location>
</feature>
<proteinExistence type="predicted"/>